<feature type="chain" id="PRO_5041963552" evidence="1">
    <location>
        <begin position="18"/>
        <end position="161"/>
    </location>
</feature>
<feature type="non-terminal residue" evidence="2">
    <location>
        <position position="1"/>
    </location>
</feature>
<evidence type="ECO:0000313" key="2">
    <source>
        <dbReference type="EMBL" id="KAJ7197002.1"/>
    </source>
</evidence>
<dbReference type="Proteomes" id="UP001219525">
    <property type="component" value="Unassembled WGS sequence"/>
</dbReference>
<proteinExistence type="predicted"/>
<reference evidence="2" key="1">
    <citation type="submission" date="2023-03" db="EMBL/GenBank/DDBJ databases">
        <title>Massive genome expansion in bonnet fungi (Mycena s.s.) driven by repeated elements and novel gene families across ecological guilds.</title>
        <authorList>
            <consortium name="Lawrence Berkeley National Laboratory"/>
            <person name="Harder C.B."/>
            <person name="Miyauchi S."/>
            <person name="Viragh M."/>
            <person name="Kuo A."/>
            <person name="Thoen E."/>
            <person name="Andreopoulos B."/>
            <person name="Lu D."/>
            <person name="Skrede I."/>
            <person name="Drula E."/>
            <person name="Henrissat B."/>
            <person name="Morin E."/>
            <person name="Kohler A."/>
            <person name="Barry K."/>
            <person name="LaButti K."/>
            <person name="Morin E."/>
            <person name="Salamov A."/>
            <person name="Lipzen A."/>
            <person name="Mereny Z."/>
            <person name="Hegedus B."/>
            <person name="Baldrian P."/>
            <person name="Stursova M."/>
            <person name="Weitz H."/>
            <person name="Taylor A."/>
            <person name="Grigoriev I.V."/>
            <person name="Nagy L.G."/>
            <person name="Martin F."/>
            <person name="Kauserud H."/>
        </authorList>
    </citation>
    <scope>NUCLEOTIDE SEQUENCE</scope>
    <source>
        <strain evidence="2">9144</strain>
    </source>
</reference>
<gene>
    <name evidence="2" type="ORF">GGX14DRAFT_375637</name>
</gene>
<protein>
    <submittedName>
        <fullName evidence="2">Uncharacterized protein</fullName>
    </submittedName>
</protein>
<dbReference type="EMBL" id="JARJCW010000080">
    <property type="protein sequence ID" value="KAJ7197002.1"/>
    <property type="molecule type" value="Genomic_DNA"/>
</dbReference>
<feature type="signal peptide" evidence="1">
    <location>
        <begin position="1"/>
        <end position="17"/>
    </location>
</feature>
<accession>A0AAD6UXG9</accession>
<organism evidence="2 3">
    <name type="scientific">Mycena pura</name>
    <dbReference type="NCBI Taxonomy" id="153505"/>
    <lineage>
        <taxon>Eukaryota</taxon>
        <taxon>Fungi</taxon>
        <taxon>Dikarya</taxon>
        <taxon>Basidiomycota</taxon>
        <taxon>Agaricomycotina</taxon>
        <taxon>Agaricomycetes</taxon>
        <taxon>Agaricomycetidae</taxon>
        <taxon>Agaricales</taxon>
        <taxon>Marasmiineae</taxon>
        <taxon>Mycenaceae</taxon>
        <taxon>Mycena</taxon>
    </lineage>
</organism>
<keyword evidence="3" id="KW-1185">Reference proteome</keyword>
<comment type="caution">
    <text evidence="2">The sequence shown here is derived from an EMBL/GenBank/DDBJ whole genome shotgun (WGS) entry which is preliminary data.</text>
</comment>
<keyword evidence="1" id="KW-0732">Signal</keyword>
<evidence type="ECO:0000256" key="1">
    <source>
        <dbReference type="SAM" id="SignalP"/>
    </source>
</evidence>
<name>A0AAD6UXG9_9AGAR</name>
<evidence type="ECO:0000313" key="3">
    <source>
        <dbReference type="Proteomes" id="UP001219525"/>
    </source>
</evidence>
<sequence>GLLLWYFTAFAYRVVELLVSTMYVERDGWMFLQDKKWGLDKLAEQDPHFRTLKHWGKKQMIPEWYAPKGRDSFNGTLLDLKTCVHTTATVVAVPNAIVPLAIHGSGVTCMLLQRAEDADLATDADLVARKVGMCNLPPYIFAQTIKCGTVHVGPIPPKLEC</sequence>
<dbReference type="AlphaFoldDB" id="A0AAD6UXG9"/>